<protein>
    <submittedName>
        <fullName evidence="1">Uncharacterized protein</fullName>
    </submittedName>
</protein>
<evidence type="ECO:0000313" key="1">
    <source>
        <dbReference type="EMBL" id="MPN59959.1"/>
    </source>
</evidence>
<dbReference type="AlphaFoldDB" id="A0A645JB48"/>
<proteinExistence type="predicted"/>
<gene>
    <name evidence="1" type="ORF">SDC9_207682</name>
</gene>
<sequence length="62" mass="6961">MVVYLIRPAALLHHAPVDQEDPVAHRHRFRLVMGHVDDGDAQTLLYLLDLKAHGLTQLGVKV</sequence>
<name>A0A645JB48_9ZZZZ</name>
<dbReference type="AntiFam" id="ANF00095">
    <property type="entry name" value="Shadow ORF (opposite ABC transporters)"/>
</dbReference>
<accession>A0A645JB48</accession>
<comment type="caution">
    <text evidence="1">The sequence shown here is derived from an EMBL/GenBank/DDBJ whole genome shotgun (WGS) entry which is preliminary data.</text>
</comment>
<dbReference type="EMBL" id="VSSQ01134588">
    <property type="protein sequence ID" value="MPN59959.1"/>
    <property type="molecule type" value="Genomic_DNA"/>
</dbReference>
<reference evidence="1" key="1">
    <citation type="submission" date="2019-08" db="EMBL/GenBank/DDBJ databases">
        <authorList>
            <person name="Kucharzyk K."/>
            <person name="Murdoch R.W."/>
            <person name="Higgins S."/>
            <person name="Loffler F."/>
        </authorList>
    </citation>
    <scope>NUCLEOTIDE SEQUENCE</scope>
</reference>
<organism evidence="1">
    <name type="scientific">bioreactor metagenome</name>
    <dbReference type="NCBI Taxonomy" id="1076179"/>
    <lineage>
        <taxon>unclassified sequences</taxon>
        <taxon>metagenomes</taxon>
        <taxon>ecological metagenomes</taxon>
    </lineage>
</organism>